<evidence type="ECO:0000256" key="4">
    <source>
        <dbReference type="ARBA" id="ARBA00022692"/>
    </source>
</evidence>
<dbReference type="NCBIfam" id="TIGR01525">
    <property type="entry name" value="ATPase-IB_hvy"/>
    <property type="match status" value="1"/>
</dbReference>
<keyword evidence="6" id="KW-1278">Translocase</keyword>
<dbReference type="Pfam" id="PF00702">
    <property type="entry name" value="Hydrolase"/>
    <property type="match status" value="1"/>
</dbReference>
<dbReference type="Pfam" id="PF00122">
    <property type="entry name" value="E1-E2_ATPase"/>
    <property type="match status" value="1"/>
</dbReference>
<dbReference type="AlphaFoldDB" id="A0A4R4FGK8"/>
<comment type="subcellular location">
    <subcellularLocation>
        <location evidence="11">Cell membrane</location>
    </subcellularLocation>
    <subcellularLocation>
        <location evidence="1">Membrane</location>
        <topology evidence="1">Multi-pass membrane protein</topology>
    </subcellularLocation>
</comment>
<keyword evidence="4 11" id="KW-0812">Transmembrane</keyword>
<sequence>MTRQLKQRLLIYGSGVFIYICAVAATIQYTLSDWVKFILFLTAYLVIGFDAFRQLADNLMKREIFSEYLLIILATVGAFGVQRYTEGVLVMLLFELGMMFEAVSTDSAKRSIEQMIDIRPGYATRKVRGKETRVDPSELKLRHIIIVKPGERIPVDAVVTAGTSTVDTKALTGEYMPQTVEPGDEIYGGCINLSGVIEARVSRIYQNSTVSKVMEMVEEAQNNKAESETFVTKFSRVYTPVMIVCALFIMIYPSLTFSYGNWDTWIYRGLIFLVVACPCGLVLSIPLAFLAGIASAARQGIVVKGGNYLEFLAKADTFIFDKTGTLTEGVFNVKEIKAEGMTEEELLEMAAHVESYSNHPIAQSLLAAYDGRLDKSRVRRVKEAPGFGISATYDGKRVHIGNYRMLEKQNIERSRIRRPGTVIYLVADKKYAGYIVIADSVKEDAGPLMQYLKEKCRAVLVMLTGDNEASGMEVAEALDMDYAYTDLMPEEKLEQIEDFLGLQDKMEKLVCVGDGINDAPILARADVGIAMGALGSAAAIEAADVVLMEDELIRIKDAIRISKETLRVVSQNIAFSVGVKIVILLLAAVGYFGMWEAILAELGVMFAAILNAVWVVRYTV</sequence>
<dbReference type="GO" id="GO:0005886">
    <property type="term" value="C:plasma membrane"/>
    <property type="evidence" value="ECO:0007669"/>
    <property type="project" value="UniProtKB-SubCell"/>
</dbReference>
<evidence type="ECO:0000313" key="13">
    <source>
        <dbReference type="EMBL" id="TDA22787.1"/>
    </source>
</evidence>
<dbReference type="NCBIfam" id="TIGR01512">
    <property type="entry name" value="ATPase-IB2_Cd"/>
    <property type="match status" value="1"/>
</dbReference>
<evidence type="ECO:0000256" key="10">
    <source>
        <dbReference type="ARBA" id="ARBA00049338"/>
    </source>
</evidence>
<reference evidence="13 14" key="1">
    <citation type="journal article" date="2016" name="Nat. Microbiol.">
        <title>The Mouse Intestinal Bacterial Collection (miBC) provides host-specific insight into cultured diversity and functional potential of the gut microbiota.</title>
        <authorList>
            <person name="Lagkouvardos I."/>
            <person name="Pukall R."/>
            <person name="Abt B."/>
            <person name="Foesel B.U."/>
            <person name="Meier-Kolthoff J.P."/>
            <person name="Kumar N."/>
            <person name="Bresciani A."/>
            <person name="Martinez I."/>
            <person name="Just S."/>
            <person name="Ziegler C."/>
            <person name="Brugiroux S."/>
            <person name="Garzetti D."/>
            <person name="Wenning M."/>
            <person name="Bui T.P."/>
            <person name="Wang J."/>
            <person name="Hugenholtz F."/>
            <person name="Plugge C.M."/>
            <person name="Peterson D.A."/>
            <person name="Hornef M.W."/>
            <person name="Baines J.F."/>
            <person name="Smidt H."/>
            <person name="Walter J."/>
            <person name="Kristiansen K."/>
            <person name="Nielsen H.B."/>
            <person name="Haller D."/>
            <person name="Overmann J."/>
            <person name="Stecher B."/>
            <person name="Clavel T."/>
        </authorList>
    </citation>
    <scope>NUCLEOTIDE SEQUENCE [LARGE SCALE GENOMIC DNA]</scope>
    <source>
        <strain evidence="13 14">DSM 28560</strain>
    </source>
</reference>
<dbReference type="SUPFAM" id="SSF56784">
    <property type="entry name" value="HAD-like"/>
    <property type="match status" value="1"/>
</dbReference>
<proteinExistence type="inferred from homology"/>
<gene>
    <name evidence="13" type="primary">cadA</name>
    <name evidence="13" type="ORF">E1963_05220</name>
</gene>
<dbReference type="PANTHER" id="PTHR48085">
    <property type="entry name" value="CADMIUM/ZINC-TRANSPORTING ATPASE HMA2-RELATED"/>
    <property type="match status" value="1"/>
</dbReference>
<dbReference type="GO" id="GO:0016887">
    <property type="term" value="F:ATP hydrolysis activity"/>
    <property type="evidence" value="ECO:0007669"/>
    <property type="project" value="InterPro"/>
</dbReference>
<keyword evidence="5 11" id="KW-0479">Metal-binding</keyword>
<evidence type="ECO:0000256" key="5">
    <source>
        <dbReference type="ARBA" id="ARBA00022723"/>
    </source>
</evidence>
<dbReference type="SFLD" id="SFLDF00027">
    <property type="entry name" value="p-type_atpase"/>
    <property type="match status" value="1"/>
</dbReference>
<dbReference type="InterPro" id="IPR044492">
    <property type="entry name" value="P_typ_ATPase_HD_dom"/>
</dbReference>
<dbReference type="InterPro" id="IPR051014">
    <property type="entry name" value="Cation_Transport_ATPase_IB"/>
</dbReference>
<evidence type="ECO:0000256" key="1">
    <source>
        <dbReference type="ARBA" id="ARBA00004141"/>
    </source>
</evidence>
<comment type="caution">
    <text evidence="13">The sequence shown here is derived from an EMBL/GenBank/DDBJ whole genome shotgun (WGS) entry which is preliminary data.</text>
</comment>
<dbReference type="SUPFAM" id="SSF81653">
    <property type="entry name" value="Calcium ATPase, transduction domain A"/>
    <property type="match status" value="1"/>
</dbReference>
<comment type="similarity">
    <text evidence="2 11">Belongs to the cation transport ATPase (P-type) (TC 3.A.3) family. Type IB subfamily.</text>
</comment>
<dbReference type="InterPro" id="IPR036412">
    <property type="entry name" value="HAD-like_sf"/>
</dbReference>
<dbReference type="PRINTS" id="PR00941">
    <property type="entry name" value="CDATPASE"/>
</dbReference>
<dbReference type="SFLD" id="SFLDG00002">
    <property type="entry name" value="C1.7:_P-type_atpase_like"/>
    <property type="match status" value="1"/>
</dbReference>
<evidence type="ECO:0000256" key="6">
    <source>
        <dbReference type="ARBA" id="ARBA00022967"/>
    </source>
</evidence>
<dbReference type="GO" id="GO:0005524">
    <property type="term" value="F:ATP binding"/>
    <property type="evidence" value="ECO:0007669"/>
    <property type="project" value="UniProtKB-UniRule"/>
</dbReference>
<evidence type="ECO:0000256" key="11">
    <source>
        <dbReference type="RuleBase" id="RU362081"/>
    </source>
</evidence>
<keyword evidence="11" id="KW-1003">Cell membrane</keyword>
<dbReference type="Proteomes" id="UP000295710">
    <property type="component" value="Unassembled WGS sequence"/>
</dbReference>
<keyword evidence="13" id="KW-0378">Hydrolase</keyword>
<dbReference type="Gene3D" id="3.40.1110.10">
    <property type="entry name" value="Calcium-transporting ATPase, cytoplasmic domain N"/>
    <property type="match status" value="1"/>
</dbReference>
<keyword evidence="7 11" id="KW-1133">Transmembrane helix</keyword>
<keyword evidence="8 11" id="KW-0472">Membrane</keyword>
<dbReference type="GO" id="GO:0008551">
    <property type="term" value="F:P-type cadmium transporter activity"/>
    <property type="evidence" value="ECO:0007669"/>
    <property type="project" value="UniProtKB-EC"/>
</dbReference>
<dbReference type="InterPro" id="IPR008250">
    <property type="entry name" value="ATPase_P-typ_transduc_dom_A_sf"/>
</dbReference>
<keyword evidence="3" id="KW-0104">Cadmium</keyword>
<dbReference type="SUPFAM" id="SSF81665">
    <property type="entry name" value="Calcium ATPase, transmembrane domain M"/>
    <property type="match status" value="1"/>
</dbReference>
<feature type="transmembrane region" description="Helical" evidence="11">
    <location>
        <begin position="9"/>
        <end position="28"/>
    </location>
</feature>
<evidence type="ECO:0000256" key="7">
    <source>
        <dbReference type="ARBA" id="ARBA00022989"/>
    </source>
</evidence>
<keyword evidence="11" id="KW-0067">ATP-binding</keyword>
<dbReference type="EC" id="7.2.2.21" evidence="9"/>
<feature type="transmembrane region" description="Helical" evidence="11">
    <location>
        <begin position="265"/>
        <end position="290"/>
    </location>
</feature>
<evidence type="ECO:0000256" key="2">
    <source>
        <dbReference type="ARBA" id="ARBA00006024"/>
    </source>
</evidence>
<dbReference type="RefSeq" id="WP_132276012.1">
    <property type="nucleotide sequence ID" value="NZ_JAOBST010000005.1"/>
</dbReference>
<comment type="catalytic activity">
    <reaction evidence="10">
        <text>Cd(2+)(in) + ATP + H2O = Cd(2+)(out) + ADP + phosphate + H(+)</text>
        <dbReference type="Rhea" id="RHEA:12132"/>
        <dbReference type="ChEBI" id="CHEBI:15377"/>
        <dbReference type="ChEBI" id="CHEBI:15378"/>
        <dbReference type="ChEBI" id="CHEBI:30616"/>
        <dbReference type="ChEBI" id="CHEBI:43474"/>
        <dbReference type="ChEBI" id="CHEBI:48775"/>
        <dbReference type="ChEBI" id="CHEBI:456216"/>
        <dbReference type="EC" id="7.2.2.21"/>
    </reaction>
</comment>
<dbReference type="InterPro" id="IPR001757">
    <property type="entry name" value="P_typ_ATPase"/>
</dbReference>
<dbReference type="InterPro" id="IPR027256">
    <property type="entry name" value="P-typ_ATPase_IB"/>
</dbReference>
<dbReference type="Gene3D" id="2.70.150.10">
    <property type="entry name" value="Calcium-transporting ATPase, cytoplasmic transduction domain A"/>
    <property type="match status" value="1"/>
</dbReference>
<feature type="domain" description="P-type ATPase A" evidence="12">
    <location>
        <begin position="120"/>
        <end position="218"/>
    </location>
</feature>
<feature type="transmembrane region" description="Helical" evidence="11">
    <location>
        <begin position="237"/>
        <end position="259"/>
    </location>
</feature>
<accession>A0A4R4FGK8</accession>
<dbReference type="Gene3D" id="3.40.50.1000">
    <property type="entry name" value="HAD superfamily/HAD-like"/>
    <property type="match status" value="1"/>
</dbReference>
<name>A0A4R4FGK8_9FIRM</name>
<evidence type="ECO:0000256" key="9">
    <source>
        <dbReference type="ARBA" id="ARBA00039103"/>
    </source>
</evidence>
<protein>
    <recommendedName>
        <fullName evidence="9">Cd(2+)-exporting ATPase</fullName>
        <ecNumber evidence="9">7.2.2.21</ecNumber>
    </recommendedName>
</protein>
<evidence type="ECO:0000256" key="3">
    <source>
        <dbReference type="ARBA" id="ARBA00022539"/>
    </source>
</evidence>
<keyword evidence="14" id="KW-1185">Reference proteome</keyword>
<evidence type="ECO:0000256" key="8">
    <source>
        <dbReference type="ARBA" id="ARBA00023136"/>
    </source>
</evidence>
<dbReference type="InterPro" id="IPR023299">
    <property type="entry name" value="ATPase_P-typ_cyto_dom_N"/>
</dbReference>
<feature type="transmembrane region" description="Helical" evidence="11">
    <location>
        <begin position="64"/>
        <end position="81"/>
    </location>
</feature>
<dbReference type="InterPro" id="IPR018303">
    <property type="entry name" value="ATPase_P-typ_P_site"/>
</dbReference>
<dbReference type="InterPro" id="IPR023298">
    <property type="entry name" value="ATPase_P-typ_TM_dom_sf"/>
</dbReference>
<dbReference type="EMBL" id="SMMX01000003">
    <property type="protein sequence ID" value="TDA22787.1"/>
    <property type="molecule type" value="Genomic_DNA"/>
</dbReference>
<dbReference type="NCBIfam" id="TIGR01494">
    <property type="entry name" value="ATPase_P-type"/>
    <property type="match status" value="1"/>
</dbReference>
<dbReference type="PANTHER" id="PTHR48085:SF5">
    <property type="entry name" value="CADMIUM_ZINC-TRANSPORTING ATPASE HMA4-RELATED"/>
    <property type="match status" value="1"/>
</dbReference>
<feature type="transmembrane region" description="Helical" evidence="11">
    <location>
        <begin position="573"/>
        <end position="592"/>
    </location>
</feature>
<organism evidence="13 14">
    <name type="scientific">Extibacter muris</name>
    <dbReference type="NCBI Taxonomy" id="1796622"/>
    <lineage>
        <taxon>Bacteria</taxon>
        <taxon>Bacillati</taxon>
        <taxon>Bacillota</taxon>
        <taxon>Clostridia</taxon>
        <taxon>Lachnospirales</taxon>
        <taxon>Lachnospiraceae</taxon>
        <taxon>Extibacter</taxon>
    </lineage>
</organism>
<dbReference type="SFLD" id="SFLDS00003">
    <property type="entry name" value="Haloacid_Dehalogenase"/>
    <property type="match status" value="1"/>
</dbReference>
<dbReference type="PRINTS" id="PR00119">
    <property type="entry name" value="CATATPASE"/>
</dbReference>
<feature type="transmembrane region" description="Helical" evidence="11">
    <location>
        <begin position="598"/>
        <end position="616"/>
    </location>
</feature>
<keyword evidence="11" id="KW-0547">Nucleotide-binding</keyword>
<dbReference type="GO" id="GO:0046872">
    <property type="term" value="F:metal ion binding"/>
    <property type="evidence" value="ECO:0007669"/>
    <property type="project" value="UniProtKB-KW"/>
</dbReference>
<dbReference type="InterPro" id="IPR059000">
    <property type="entry name" value="ATPase_P-type_domA"/>
</dbReference>
<evidence type="ECO:0000313" key="14">
    <source>
        <dbReference type="Proteomes" id="UP000295710"/>
    </source>
</evidence>
<dbReference type="InterPro" id="IPR023214">
    <property type="entry name" value="HAD_sf"/>
</dbReference>
<evidence type="ECO:0000259" key="12">
    <source>
        <dbReference type="Pfam" id="PF00122"/>
    </source>
</evidence>
<dbReference type="PROSITE" id="PS00154">
    <property type="entry name" value="ATPASE_E1_E2"/>
    <property type="match status" value="1"/>
</dbReference>